<gene>
    <name evidence="1" type="ORF">MA03_01515</name>
</gene>
<dbReference type="PATRIC" id="fig|1550241.5.peg.309"/>
<dbReference type="KEGG" id="thf:MA03_01515"/>
<dbReference type="AlphaFoldDB" id="A0A0F7FGM3"/>
<protein>
    <submittedName>
        <fullName evidence="1">Uncharacterized protein</fullName>
    </submittedName>
</protein>
<evidence type="ECO:0000313" key="1">
    <source>
        <dbReference type="EMBL" id="AKG38223.1"/>
    </source>
</evidence>
<dbReference type="Proteomes" id="UP000067434">
    <property type="component" value="Chromosome"/>
</dbReference>
<accession>A0A0F7FGM3</accession>
<dbReference type="EMBL" id="CP009961">
    <property type="protein sequence ID" value="AKG38223.1"/>
    <property type="molecule type" value="Genomic_DNA"/>
</dbReference>
<keyword evidence="2" id="KW-1185">Reference proteome</keyword>
<evidence type="ECO:0000313" key="2">
    <source>
        <dbReference type="Proteomes" id="UP000067434"/>
    </source>
</evidence>
<organism evidence="1 2">
    <name type="scientific">Infirmifilum uzonense</name>
    <dbReference type="NCBI Taxonomy" id="1550241"/>
    <lineage>
        <taxon>Archaea</taxon>
        <taxon>Thermoproteota</taxon>
        <taxon>Thermoprotei</taxon>
        <taxon>Thermofilales</taxon>
        <taxon>Thermofilaceae</taxon>
        <taxon>Infirmifilum</taxon>
    </lineage>
</organism>
<name>A0A0F7FGM3_9CREN</name>
<reference evidence="1 2" key="1">
    <citation type="journal article" date="2015" name="Stand. Genomic Sci.">
        <title>Complete genome sequence of and proposal of Thermofilum uzonense sp. nov. a novel hyperthermophilic crenarchaeon and emended description of the genus Thermofilum.</title>
        <authorList>
            <person name="Toshchakov S.V."/>
            <person name="Korzhenkov A.A."/>
            <person name="Samarov N.I."/>
            <person name="Mazunin I.O."/>
            <person name="Mozhey O.I."/>
            <person name="Shmyr I.S."/>
            <person name="Derbikova K.S."/>
            <person name="Taranov E.A."/>
            <person name="Dominova I.N."/>
            <person name="Bonch-Osmolovskaya E.A."/>
            <person name="Patrushev M.V."/>
            <person name="Podosokorskaya O.A."/>
            <person name="Kublanov I.V."/>
        </authorList>
    </citation>
    <scope>NUCLEOTIDE SEQUENCE [LARGE SCALE GENOMIC DNA]</scope>
    <source>
        <strain evidence="1 2">1807-2</strain>
    </source>
</reference>
<proteinExistence type="predicted"/>
<sequence length="98" mass="10829">MLKLFSLIAHVGQTRIQALHLTHFSVSILKPKIFLKPRAPITAPTGQKYLHHALFSVNSRIKGNVERANSVALMVPGPAVVHIPRIGHIEQNRGEAEI</sequence>
<dbReference type="HOGENOM" id="CLU_2327401_0_0_2"/>